<feature type="domain" description="Alpha/beta hydrolase fold-3" evidence="2">
    <location>
        <begin position="2"/>
        <end position="106"/>
    </location>
</feature>
<proteinExistence type="predicted"/>
<gene>
    <name evidence="3" type="primary">mlhB_7</name>
    <name evidence="3" type="ORF">SDC9_165692</name>
</gene>
<evidence type="ECO:0000313" key="3">
    <source>
        <dbReference type="EMBL" id="MPN18332.1"/>
    </source>
</evidence>
<organism evidence="3">
    <name type="scientific">bioreactor metagenome</name>
    <dbReference type="NCBI Taxonomy" id="1076179"/>
    <lineage>
        <taxon>unclassified sequences</taxon>
        <taxon>metagenomes</taxon>
        <taxon>ecological metagenomes</taxon>
    </lineage>
</organism>
<dbReference type="PANTHER" id="PTHR48081">
    <property type="entry name" value="AB HYDROLASE SUPERFAMILY PROTEIN C4A8.06C"/>
    <property type="match status" value="1"/>
</dbReference>
<dbReference type="InterPro" id="IPR013094">
    <property type="entry name" value="AB_hydrolase_3"/>
</dbReference>
<evidence type="ECO:0000259" key="2">
    <source>
        <dbReference type="Pfam" id="PF07859"/>
    </source>
</evidence>
<dbReference type="Pfam" id="PF07859">
    <property type="entry name" value="Abhydrolase_3"/>
    <property type="match status" value="1"/>
</dbReference>
<dbReference type="GO" id="GO:0016787">
    <property type="term" value="F:hydrolase activity"/>
    <property type="evidence" value="ECO:0007669"/>
    <property type="project" value="UniProtKB-KW"/>
</dbReference>
<protein>
    <submittedName>
        <fullName evidence="3">Monoterpene epsilon-lactone hydrolase</fullName>
        <ecNumber evidence="3">3.1.1.83</ecNumber>
    </submittedName>
</protein>
<reference evidence="3" key="1">
    <citation type="submission" date="2019-08" db="EMBL/GenBank/DDBJ databases">
        <authorList>
            <person name="Kucharzyk K."/>
            <person name="Murdoch R.W."/>
            <person name="Higgins S."/>
            <person name="Loffler F."/>
        </authorList>
    </citation>
    <scope>NUCLEOTIDE SEQUENCE</scope>
</reference>
<dbReference type="InterPro" id="IPR050300">
    <property type="entry name" value="GDXG_lipolytic_enzyme"/>
</dbReference>
<dbReference type="EC" id="3.1.1.83" evidence="3"/>
<dbReference type="Gene3D" id="3.40.50.1820">
    <property type="entry name" value="alpha/beta hydrolase"/>
    <property type="match status" value="1"/>
</dbReference>
<dbReference type="SUPFAM" id="SSF53474">
    <property type="entry name" value="alpha/beta-Hydrolases"/>
    <property type="match status" value="1"/>
</dbReference>
<keyword evidence="1 3" id="KW-0378">Hydrolase</keyword>
<accession>A0A645FX99</accession>
<dbReference type="EMBL" id="VSSQ01065643">
    <property type="protein sequence ID" value="MPN18332.1"/>
    <property type="molecule type" value="Genomic_DNA"/>
</dbReference>
<dbReference type="PANTHER" id="PTHR48081:SF8">
    <property type="entry name" value="ALPHA_BETA HYDROLASE FOLD-3 DOMAIN-CONTAINING PROTEIN-RELATED"/>
    <property type="match status" value="1"/>
</dbReference>
<dbReference type="InterPro" id="IPR029058">
    <property type="entry name" value="AB_hydrolase_fold"/>
</dbReference>
<name>A0A645FX99_9ZZZZ</name>
<evidence type="ECO:0000256" key="1">
    <source>
        <dbReference type="ARBA" id="ARBA00022801"/>
    </source>
</evidence>
<dbReference type="AlphaFoldDB" id="A0A645FX99"/>
<comment type="caution">
    <text evidence="3">The sequence shown here is derived from an EMBL/GenBank/DDBJ whole genome shotgun (WGS) entry which is preliminary data.</text>
</comment>
<sequence length="144" mass="15670">MPACIVAISPWADLTLSGSSYNNNVRLDPTLIRESLAYYVIAYAAGHEDEAYVSPVLGDFTGFPPTLLFAGSDEILLSDAKTVYKRLKKADVESKLVVEEGMWHVYPLYGTPEGKKALEEMSLFIQTRLGLALPNSAEEASAPA</sequence>